<gene>
    <name evidence="10" type="ORF">ACO22_04572</name>
</gene>
<dbReference type="VEuPathDB" id="FungiDB:PABG_07507"/>
<dbReference type="Gene3D" id="1.10.10.140">
    <property type="entry name" value="Cytochrome c oxidase, subunit VIb"/>
    <property type="match status" value="1"/>
</dbReference>
<evidence type="ECO:0000313" key="10">
    <source>
        <dbReference type="EMBL" id="ODH26522.1"/>
    </source>
</evidence>
<dbReference type="Pfam" id="PF02297">
    <property type="entry name" value="COX6B"/>
    <property type="match status" value="1"/>
</dbReference>
<reference evidence="10 11" key="1">
    <citation type="submission" date="2016-06" db="EMBL/GenBank/DDBJ databases">
        <authorList>
            <person name="Kjaerup R.B."/>
            <person name="Dalgaard T.S."/>
            <person name="Juul-Madsen H.R."/>
        </authorList>
    </citation>
    <scope>NUCLEOTIDE SEQUENCE [LARGE SCALE GENOMIC DNA]</scope>
    <source>
        <strain evidence="10 11">Pb300</strain>
    </source>
</reference>
<dbReference type="InterPro" id="IPR048280">
    <property type="entry name" value="COX6B-like"/>
</dbReference>
<dbReference type="OMA" id="CAKAWVK"/>
<dbReference type="GO" id="GO:0005758">
    <property type="term" value="C:mitochondrial intermembrane space"/>
    <property type="evidence" value="ECO:0007669"/>
    <property type="project" value="UniProtKB-SubCell"/>
</dbReference>
<protein>
    <submittedName>
        <fullName evidence="10">Uncharacterized protein</fullName>
    </submittedName>
</protein>
<dbReference type="AlphaFoldDB" id="A0A1D2JCX0"/>
<dbReference type="SUPFAM" id="SSF47694">
    <property type="entry name" value="Cytochrome c oxidase subunit h"/>
    <property type="match status" value="1"/>
</dbReference>
<accession>A0A1D2JCX0</accession>
<evidence type="ECO:0000256" key="7">
    <source>
        <dbReference type="ARBA" id="ARBA00023157"/>
    </source>
</evidence>
<evidence type="ECO:0000256" key="6">
    <source>
        <dbReference type="ARBA" id="ARBA00023128"/>
    </source>
</evidence>
<evidence type="ECO:0000256" key="9">
    <source>
        <dbReference type="SAM" id="MobiDB-lite"/>
    </source>
</evidence>
<dbReference type="VEuPathDB" id="FungiDB:PADG_08152"/>
<dbReference type="PANTHER" id="PTHR47677:SF1">
    <property type="entry name" value="CYTOCHROME C OXIDASE ASSEMBLY FACTOR 6"/>
    <property type="match status" value="1"/>
</dbReference>
<evidence type="ECO:0000256" key="5">
    <source>
        <dbReference type="ARBA" id="ARBA00022490"/>
    </source>
</evidence>
<keyword evidence="6" id="KW-0496">Mitochondrion</keyword>
<evidence type="ECO:0000256" key="8">
    <source>
        <dbReference type="ARBA" id="ARBA00023242"/>
    </source>
</evidence>
<evidence type="ECO:0000256" key="2">
    <source>
        <dbReference type="ARBA" id="ARBA00004496"/>
    </source>
</evidence>
<evidence type="ECO:0000256" key="4">
    <source>
        <dbReference type="ARBA" id="ARBA00006425"/>
    </source>
</evidence>
<evidence type="ECO:0000313" key="11">
    <source>
        <dbReference type="Proteomes" id="UP000242814"/>
    </source>
</evidence>
<keyword evidence="7" id="KW-1015">Disulfide bond</keyword>
<feature type="compositionally biased region" description="Low complexity" evidence="9">
    <location>
        <begin position="1"/>
        <end position="13"/>
    </location>
</feature>
<dbReference type="OrthoDB" id="5545577at2759"/>
<dbReference type="Proteomes" id="UP000242814">
    <property type="component" value="Unassembled WGS sequence"/>
</dbReference>
<dbReference type="GO" id="GO:0005634">
    <property type="term" value="C:nucleus"/>
    <property type="evidence" value="ECO:0007669"/>
    <property type="project" value="UniProtKB-SubCell"/>
</dbReference>
<dbReference type="PANTHER" id="PTHR47677">
    <property type="entry name" value="CYTOCHROME C OXIDASE ASSEMBLY FACTOR 6"/>
    <property type="match status" value="1"/>
</dbReference>
<organism evidence="10 11">
    <name type="scientific">Paracoccidioides brasiliensis</name>
    <dbReference type="NCBI Taxonomy" id="121759"/>
    <lineage>
        <taxon>Eukaryota</taxon>
        <taxon>Fungi</taxon>
        <taxon>Dikarya</taxon>
        <taxon>Ascomycota</taxon>
        <taxon>Pezizomycotina</taxon>
        <taxon>Eurotiomycetes</taxon>
        <taxon>Eurotiomycetidae</taxon>
        <taxon>Onygenales</taxon>
        <taxon>Ajellomycetaceae</taxon>
        <taxon>Paracoccidioides</taxon>
    </lineage>
</organism>
<keyword evidence="5" id="KW-0963">Cytoplasm</keyword>
<evidence type="ECO:0000256" key="1">
    <source>
        <dbReference type="ARBA" id="ARBA00004123"/>
    </source>
</evidence>
<dbReference type="InterPro" id="IPR048281">
    <property type="entry name" value="COA6_fun"/>
</dbReference>
<proteinExistence type="inferred from homology"/>
<keyword evidence="8" id="KW-0539">Nucleus</keyword>
<comment type="subcellular location">
    <subcellularLocation>
        <location evidence="2">Cytoplasm</location>
    </subcellularLocation>
    <subcellularLocation>
        <location evidence="3">Mitochondrion intermembrane space</location>
    </subcellularLocation>
    <subcellularLocation>
        <location evidence="1">Nucleus</location>
    </subcellularLocation>
</comment>
<name>A0A1D2JCX0_PARBR</name>
<dbReference type="InterPro" id="IPR036549">
    <property type="entry name" value="CX6/COA6-like_sf"/>
</dbReference>
<dbReference type="FunFam" id="1.10.10.140:FF:000003">
    <property type="entry name" value="Cytochrome c oxidase assembly factor 6"/>
    <property type="match status" value="1"/>
</dbReference>
<evidence type="ECO:0000256" key="3">
    <source>
        <dbReference type="ARBA" id="ARBA00004569"/>
    </source>
</evidence>
<dbReference type="EMBL" id="LZYO01000184">
    <property type="protein sequence ID" value="ODH26522.1"/>
    <property type="molecule type" value="Genomic_DNA"/>
</dbReference>
<comment type="similarity">
    <text evidence="4">Belongs to the cytochrome c oxidase subunit 6B family.</text>
</comment>
<dbReference type="GO" id="GO:0033617">
    <property type="term" value="P:mitochondrial respiratory chain complex IV assembly"/>
    <property type="evidence" value="ECO:0007669"/>
    <property type="project" value="TreeGrafter"/>
</dbReference>
<sequence length="113" mass="12660">MGWFSSSSTPSTSKASDGGSIAPDRSSRRQCYIARDVFFDCLDANNIIDPVRDDKTARAKCPREIVEFESACSKTWVNYFKEKRFMEYKRDQTIAKIKADDATAAAESRAGKS</sequence>
<comment type="caution">
    <text evidence="10">The sequence shown here is derived from an EMBL/GenBank/DDBJ whole genome shotgun (WGS) entry which is preliminary data.</text>
</comment>
<feature type="region of interest" description="Disordered" evidence="9">
    <location>
        <begin position="1"/>
        <end position="26"/>
    </location>
</feature>